<feature type="transmembrane region" description="Helical" evidence="5">
    <location>
        <begin position="68"/>
        <end position="92"/>
    </location>
</feature>
<evidence type="ECO:0000259" key="6">
    <source>
        <dbReference type="PROSITE" id="PS50850"/>
    </source>
</evidence>
<proteinExistence type="predicted"/>
<keyword evidence="2 5" id="KW-0812">Transmembrane</keyword>
<dbReference type="PANTHER" id="PTHR23502">
    <property type="entry name" value="MAJOR FACILITATOR SUPERFAMILY"/>
    <property type="match status" value="1"/>
</dbReference>
<name>A0A6A6SV42_9PLEO</name>
<feature type="transmembrane region" description="Helical" evidence="5">
    <location>
        <begin position="344"/>
        <end position="364"/>
    </location>
</feature>
<dbReference type="GO" id="GO:0005886">
    <property type="term" value="C:plasma membrane"/>
    <property type="evidence" value="ECO:0007669"/>
    <property type="project" value="TreeGrafter"/>
</dbReference>
<evidence type="ECO:0000256" key="3">
    <source>
        <dbReference type="ARBA" id="ARBA00022989"/>
    </source>
</evidence>
<accession>A0A6A6SV42</accession>
<dbReference type="PROSITE" id="PS50850">
    <property type="entry name" value="MFS"/>
    <property type="match status" value="1"/>
</dbReference>
<dbReference type="Gene3D" id="1.20.1250.20">
    <property type="entry name" value="MFS general substrate transporter like domains"/>
    <property type="match status" value="1"/>
</dbReference>
<feature type="transmembrane region" description="Helical" evidence="5">
    <location>
        <begin position="136"/>
        <end position="161"/>
    </location>
</feature>
<feature type="transmembrane region" description="Helical" evidence="5">
    <location>
        <begin position="407"/>
        <end position="427"/>
    </location>
</feature>
<dbReference type="GO" id="GO:0042908">
    <property type="term" value="P:xenobiotic transport"/>
    <property type="evidence" value="ECO:0007669"/>
    <property type="project" value="UniProtKB-ARBA"/>
</dbReference>
<sequence>MPTIPSAHLKAPGSAVVVAVASPKQARETRPHPKRREIWDEVYPDSLKEPEYESTSYEYHVFSRRKKWLIIVLVGLTGTLPGLTFNMFLPAVDTIAKDLVVGPAAVGATIASYLALQGTTSMVLVPLSDSVGRRPVLIFTLLLYVIASVVLSMTSSIYLLFVLRGAQAIGMAPIIQISRAVLDDISLPSERNVFSSFFQRYHSMLFVSAPAMGGLFLSTRPFQFIFVFLLSVSAAAFIAIAFCLPETARSIVGNGSVPATGIHVPWAVWFRPLKDSDGESEDVKRSEDGLQERSDVDFAEPLRLFREKDTVAGLVFAGVVFAVWMMVTVSTPGMFKKAFDLNDVMLGLAFVANFLGVIVGSMVMDRILARNYYDAAYKYTEEHQLPPSHLLNGKDLPADFLLEHTRLWHLIWLVPILVVTVSGYGFTLTYPSATSRPGWILLPMALQFIIAAAAHAVCTIQQTLITDLWNQNEQASTNAGNLAKYLLAALAAGLIQLQLDGMGAWSSFVSLGLVIMTCLVLPVAQWYWGGEWRAEREAKIEILNRMKDRPLV</sequence>
<comment type="subcellular location">
    <subcellularLocation>
        <location evidence="1">Membrane</location>
        <topology evidence="1">Multi-pass membrane protein</topology>
    </subcellularLocation>
</comment>
<feature type="transmembrane region" description="Helical" evidence="5">
    <location>
        <begin position="482"/>
        <end position="499"/>
    </location>
</feature>
<evidence type="ECO:0000256" key="4">
    <source>
        <dbReference type="ARBA" id="ARBA00023136"/>
    </source>
</evidence>
<dbReference type="AlphaFoldDB" id="A0A6A6SV42"/>
<keyword evidence="3 5" id="KW-1133">Transmembrane helix</keyword>
<feature type="domain" description="Major facilitator superfamily (MFS) profile" evidence="6">
    <location>
        <begin position="70"/>
        <end position="533"/>
    </location>
</feature>
<reference evidence="7" key="1">
    <citation type="journal article" date="2020" name="Stud. Mycol.">
        <title>101 Dothideomycetes genomes: a test case for predicting lifestyles and emergence of pathogens.</title>
        <authorList>
            <person name="Haridas S."/>
            <person name="Albert R."/>
            <person name="Binder M."/>
            <person name="Bloem J."/>
            <person name="Labutti K."/>
            <person name="Salamov A."/>
            <person name="Andreopoulos B."/>
            <person name="Baker S."/>
            <person name="Barry K."/>
            <person name="Bills G."/>
            <person name="Bluhm B."/>
            <person name="Cannon C."/>
            <person name="Castanera R."/>
            <person name="Culley D."/>
            <person name="Daum C."/>
            <person name="Ezra D."/>
            <person name="Gonzalez J."/>
            <person name="Henrissat B."/>
            <person name="Kuo A."/>
            <person name="Liang C."/>
            <person name="Lipzen A."/>
            <person name="Lutzoni F."/>
            <person name="Magnuson J."/>
            <person name="Mondo S."/>
            <person name="Nolan M."/>
            <person name="Ohm R."/>
            <person name="Pangilinan J."/>
            <person name="Park H.-J."/>
            <person name="Ramirez L."/>
            <person name="Alfaro M."/>
            <person name="Sun H."/>
            <person name="Tritt A."/>
            <person name="Yoshinaga Y."/>
            <person name="Zwiers L.-H."/>
            <person name="Turgeon B."/>
            <person name="Goodwin S."/>
            <person name="Spatafora J."/>
            <person name="Crous P."/>
            <person name="Grigoriev I."/>
        </authorList>
    </citation>
    <scope>NUCLEOTIDE SEQUENCE</scope>
    <source>
        <strain evidence="7">CBS 122681</strain>
    </source>
</reference>
<keyword evidence="8" id="KW-1185">Reference proteome</keyword>
<dbReference type="InterPro" id="IPR020846">
    <property type="entry name" value="MFS_dom"/>
</dbReference>
<dbReference type="GO" id="GO:0022857">
    <property type="term" value="F:transmembrane transporter activity"/>
    <property type="evidence" value="ECO:0007669"/>
    <property type="project" value="InterPro"/>
</dbReference>
<feature type="transmembrane region" description="Helical" evidence="5">
    <location>
        <begin position="99"/>
        <end position="116"/>
    </location>
</feature>
<feature type="transmembrane region" description="Helical" evidence="5">
    <location>
        <begin position="505"/>
        <end position="528"/>
    </location>
</feature>
<evidence type="ECO:0000256" key="5">
    <source>
        <dbReference type="SAM" id="Phobius"/>
    </source>
</evidence>
<keyword evidence="4 5" id="KW-0472">Membrane</keyword>
<evidence type="ECO:0000256" key="1">
    <source>
        <dbReference type="ARBA" id="ARBA00004141"/>
    </source>
</evidence>
<dbReference type="PROSITE" id="PS00216">
    <property type="entry name" value="SUGAR_TRANSPORT_1"/>
    <property type="match status" value="1"/>
</dbReference>
<dbReference type="InterPro" id="IPR036259">
    <property type="entry name" value="MFS_trans_sf"/>
</dbReference>
<evidence type="ECO:0000313" key="7">
    <source>
        <dbReference type="EMBL" id="KAF2650851.1"/>
    </source>
</evidence>
<evidence type="ECO:0000313" key="8">
    <source>
        <dbReference type="Proteomes" id="UP000799324"/>
    </source>
</evidence>
<organism evidence="7 8">
    <name type="scientific">Lophiostoma macrostomum CBS 122681</name>
    <dbReference type="NCBI Taxonomy" id="1314788"/>
    <lineage>
        <taxon>Eukaryota</taxon>
        <taxon>Fungi</taxon>
        <taxon>Dikarya</taxon>
        <taxon>Ascomycota</taxon>
        <taxon>Pezizomycotina</taxon>
        <taxon>Dothideomycetes</taxon>
        <taxon>Pleosporomycetidae</taxon>
        <taxon>Pleosporales</taxon>
        <taxon>Lophiostomataceae</taxon>
        <taxon>Lophiostoma</taxon>
    </lineage>
</organism>
<dbReference type="OrthoDB" id="440553at2759"/>
<feature type="transmembrane region" description="Helical" evidence="5">
    <location>
        <begin position="311"/>
        <end position="332"/>
    </location>
</feature>
<dbReference type="InterPro" id="IPR005829">
    <property type="entry name" value="Sugar_transporter_CS"/>
</dbReference>
<dbReference type="Pfam" id="PF07690">
    <property type="entry name" value="MFS_1"/>
    <property type="match status" value="1"/>
</dbReference>
<dbReference type="PANTHER" id="PTHR23502:SF151">
    <property type="entry name" value="MAJOR FACILITATOR SUPERFAMILY (MFS) PROFILE DOMAIN-CONTAINING PROTEIN"/>
    <property type="match status" value="1"/>
</dbReference>
<dbReference type="EMBL" id="MU004442">
    <property type="protein sequence ID" value="KAF2650851.1"/>
    <property type="molecule type" value="Genomic_DNA"/>
</dbReference>
<dbReference type="InterPro" id="IPR011701">
    <property type="entry name" value="MFS"/>
</dbReference>
<dbReference type="Proteomes" id="UP000799324">
    <property type="component" value="Unassembled WGS sequence"/>
</dbReference>
<evidence type="ECO:0000256" key="2">
    <source>
        <dbReference type="ARBA" id="ARBA00022692"/>
    </source>
</evidence>
<dbReference type="SUPFAM" id="SSF103473">
    <property type="entry name" value="MFS general substrate transporter"/>
    <property type="match status" value="1"/>
</dbReference>
<feature type="transmembrane region" description="Helical" evidence="5">
    <location>
        <begin position="439"/>
        <end position="461"/>
    </location>
</feature>
<feature type="transmembrane region" description="Helical" evidence="5">
    <location>
        <begin position="224"/>
        <end position="244"/>
    </location>
</feature>
<gene>
    <name evidence="7" type="ORF">K491DRAFT_608050</name>
</gene>
<protein>
    <submittedName>
        <fullName evidence="7">MFS general substrate transporter</fullName>
    </submittedName>
</protein>
<dbReference type="GO" id="GO:0140115">
    <property type="term" value="P:export across plasma membrane"/>
    <property type="evidence" value="ECO:0007669"/>
    <property type="project" value="UniProtKB-ARBA"/>
</dbReference>